<dbReference type="Proteomes" id="UP001150603">
    <property type="component" value="Unassembled WGS sequence"/>
</dbReference>
<organism evidence="1 2">
    <name type="scientific">Linderina macrospora</name>
    <dbReference type="NCBI Taxonomy" id="4868"/>
    <lineage>
        <taxon>Eukaryota</taxon>
        <taxon>Fungi</taxon>
        <taxon>Fungi incertae sedis</taxon>
        <taxon>Zoopagomycota</taxon>
        <taxon>Kickxellomycotina</taxon>
        <taxon>Kickxellomycetes</taxon>
        <taxon>Kickxellales</taxon>
        <taxon>Kickxellaceae</taxon>
        <taxon>Linderina</taxon>
    </lineage>
</organism>
<accession>A0ACC1JCZ3</accession>
<comment type="caution">
    <text evidence="1">The sequence shown here is derived from an EMBL/GenBank/DDBJ whole genome shotgun (WGS) entry which is preliminary data.</text>
</comment>
<name>A0ACC1JCZ3_9FUNG</name>
<gene>
    <name evidence="1" type="ORF">FBU59_001797</name>
</gene>
<evidence type="ECO:0000313" key="1">
    <source>
        <dbReference type="EMBL" id="KAJ1947995.1"/>
    </source>
</evidence>
<sequence length="375" mass="40844">MDPVTISVNDFFARWKQLGEGNIDEAQSVINMPFLKTDQAGVQWLRSVVGGVGFALINGADPEPDNIVGVGIVSSEGGRFGCLVRAEPKKDHGMTRFTVRSTNADIAKVALANIAMIVDSNKYSPLPQFTVRGIDYADETDLVNALAGHDAVLSLIGDDDQCAKQVALVNAASKAGVKYFVPSEFGTDLTDPSNGSLPVFAPKYSLRQAIEASNLGYIYVVTGCFADHFLQKYFTWHLGNPSMVVPGDGTAKNSYITRMDVAKYTVAILKRADEFRNTTVRVTADTLSFNDWIEKVERASGKKVAVTTLPIEDIKAAIDADINMTGGQTTISDQFRLMFGEGICRIDCGENKLDNDKFPDIIPVSIDELVQYNFD</sequence>
<reference evidence="1" key="1">
    <citation type="submission" date="2022-07" db="EMBL/GenBank/DDBJ databases">
        <title>Phylogenomic reconstructions and comparative analyses of Kickxellomycotina fungi.</title>
        <authorList>
            <person name="Reynolds N.K."/>
            <person name="Stajich J.E."/>
            <person name="Barry K."/>
            <person name="Grigoriev I.V."/>
            <person name="Crous P."/>
            <person name="Smith M.E."/>
        </authorList>
    </citation>
    <scope>NUCLEOTIDE SEQUENCE</scope>
    <source>
        <strain evidence="1">NRRL 5244</strain>
    </source>
</reference>
<protein>
    <submittedName>
        <fullName evidence="1">Uncharacterized protein</fullName>
    </submittedName>
</protein>
<evidence type="ECO:0000313" key="2">
    <source>
        <dbReference type="Proteomes" id="UP001150603"/>
    </source>
</evidence>
<keyword evidence="2" id="KW-1185">Reference proteome</keyword>
<dbReference type="EMBL" id="JANBPW010000876">
    <property type="protein sequence ID" value="KAJ1947995.1"/>
    <property type="molecule type" value="Genomic_DNA"/>
</dbReference>
<proteinExistence type="predicted"/>